<evidence type="ECO:0000256" key="2">
    <source>
        <dbReference type="ARBA" id="ARBA00022692"/>
    </source>
</evidence>
<keyword evidence="4" id="KW-0496">Mitochondrion</keyword>
<evidence type="ECO:0000256" key="1">
    <source>
        <dbReference type="ARBA" id="ARBA00004225"/>
    </source>
</evidence>
<dbReference type="GO" id="GO:0031966">
    <property type="term" value="C:mitochondrial membrane"/>
    <property type="evidence" value="ECO:0007669"/>
    <property type="project" value="UniProtKB-SubCell"/>
</dbReference>
<evidence type="ECO:0000313" key="6">
    <source>
        <dbReference type="Proteomes" id="UP000245341"/>
    </source>
</evidence>
<dbReference type="InterPro" id="IPR009801">
    <property type="entry name" value="TMEM126"/>
</dbReference>
<evidence type="ECO:0000313" key="7">
    <source>
        <dbReference type="RefSeq" id="XP_030884275.1"/>
    </source>
</evidence>
<organism evidence="6 7">
    <name type="scientific">Leptonychotes weddellii</name>
    <name type="common">Weddell seal</name>
    <name type="synonym">Otaria weddellii</name>
    <dbReference type="NCBI Taxonomy" id="9713"/>
    <lineage>
        <taxon>Eukaryota</taxon>
        <taxon>Metazoa</taxon>
        <taxon>Chordata</taxon>
        <taxon>Craniata</taxon>
        <taxon>Vertebrata</taxon>
        <taxon>Euteleostomi</taxon>
        <taxon>Mammalia</taxon>
        <taxon>Eutheria</taxon>
        <taxon>Laurasiatheria</taxon>
        <taxon>Carnivora</taxon>
        <taxon>Caniformia</taxon>
        <taxon>Pinnipedia</taxon>
        <taxon>Phocidae</taxon>
        <taxon>Monachinae</taxon>
        <taxon>Lobodontini</taxon>
        <taxon>Leptonychotes</taxon>
    </lineage>
</organism>
<dbReference type="Proteomes" id="UP000245341">
    <property type="component" value="Unplaced"/>
</dbReference>
<proteinExistence type="predicted"/>
<accession>A0A7F8QT31</accession>
<dbReference type="GeneID" id="102727407"/>
<dbReference type="PANTHER" id="PTHR16296:SF3">
    <property type="entry name" value="COMPLEX I ASSEMBLY FACTOR TMEM126B, MITOCHONDRIAL"/>
    <property type="match status" value="1"/>
</dbReference>
<dbReference type="PANTHER" id="PTHR16296">
    <property type="entry name" value="UNCHARACTERIZED HYPOTHALAMUS PROTEIN HT007"/>
    <property type="match status" value="1"/>
</dbReference>
<dbReference type="AlphaFoldDB" id="A0A7F8QT31"/>
<dbReference type="CTD" id="55863"/>
<gene>
    <name evidence="7" type="primary">TMEM126B</name>
</gene>
<evidence type="ECO:0000256" key="5">
    <source>
        <dbReference type="ARBA" id="ARBA00023136"/>
    </source>
</evidence>
<keyword evidence="5" id="KW-0472">Membrane</keyword>
<evidence type="ECO:0000256" key="4">
    <source>
        <dbReference type="ARBA" id="ARBA00023128"/>
    </source>
</evidence>
<evidence type="ECO:0000256" key="3">
    <source>
        <dbReference type="ARBA" id="ARBA00022989"/>
    </source>
</evidence>
<comment type="subcellular location">
    <subcellularLocation>
        <location evidence="1">Mitochondrion membrane</location>
        <topology evidence="1">Multi-pass membrane protein</topology>
    </subcellularLocation>
</comment>
<keyword evidence="2" id="KW-0812">Transmembrane</keyword>
<sequence>MAALGREAGADLKDAGVVPVRAGEVPKDIRMATYTHGQPSLSLGDAEFRRPMVIEIIEKKFEYLRKEKHCFKVKHDALKTYASLTTLPFLSTVVTYKLLVTDALYLGKFKFINV</sequence>
<protein>
    <submittedName>
        <fullName evidence="7">Complex I assembly factor TMEM126B, mitochondrial isoform X2</fullName>
    </submittedName>
</protein>
<name>A0A7F8QT31_LEPWE</name>
<dbReference type="RefSeq" id="XP_030884275.1">
    <property type="nucleotide sequence ID" value="XM_031028415.1"/>
</dbReference>
<keyword evidence="3" id="KW-1133">Transmembrane helix</keyword>
<keyword evidence="6" id="KW-1185">Reference proteome</keyword>
<dbReference type="Pfam" id="PF07114">
    <property type="entry name" value="TMEM126"/>
    <property type="match status" value="1"/>
</dbReference>
<dbReference type="GO" id="GO:0032981">
    <property type="term" value="P:mitochondrial respiratory chain complex I assembly"/>
    <property type="evidence" value="ECO:0007669"/>
    <property type="project" value="TreeGrafter"/>
</dbReference>
<reference evidence="7" key="1">
    <citation type="submission" date="2025-08" db="UniProtKB">
        <authorList>
            <consortium name="RefSeq"/>
        </authorList>
    </citation>
    <scope>IDENTIFICATION</scope>
    <source>
        <tissue evidence="7">Liver</tissue>
    </source>
</reference>